<protein>
    <submittedName>
        <fullName evidence="1">Uncharacterized protein</fullName>
    </submittedName>
</protein>
<organism evidence="1 2">
    <name type="scientific">Penicillium cinerascens</name>
    <dbReference type="NCBI Taxonomy" id="70096"/>
    <lineage>
        <taxon>Eukaryota</taxon>
        <taxon>Fungi</taxon>
        <taxon>Dikarya</taxon>
        <taxon>Ascomycota</taxon>
        <taxon>Pezizomycotina</taxon>
        <taxon>Eurotiomycetes</taxon>
        <taxon>Eurotiomycetidae</taxon>
        <taxon>Eurotiales</taxon>
        <taxon>Aspergillaceae</taxon>
        <taxon>Penicillium</taxon>
    </lineage>
</organism>
<dbReference type="EMBL" id="JAPQKR010000013">
    <property type="protein sequence ID" value="KAJ5201418.1"/>
    <property type="molecule type" value="Genomic_DNA"/>
</dbReference>
<sequence>MTRNFVVMEKSIDQFNEKVVAEMARPGSVYNRGYGGKEFREGSPRFPHLTESERPRFIRAAYQMWSLILLDSTLRELRISTLKFKDIQTLIDLVELCRFRGFSLILDKQTMELEAQTLGLLVDIAFISLKSAAELIIAKFYTEERRYCPTLPYEIAYRGCVSIWDNWTDYKKDVILQGLNGRKQDRPVSEVWYETSDEELMG</sequence>
<keyword evidence="2" id="KW-1185">Reference proteome</keyword>
<dbReference type="AlphaFoldDB" id="A0A9W9MHK3"/>
<reference evidence="1" key="1">
    <citation type="submission" date="2022-12" db="EMBL/GenBank/DDBJ databases">
        <authorList>
            <person name="Petersen C."/>
        </authorList>
    </citation>
    <scope>NUCLEOTIDE SEQUENCE</scope>
    <source>
        <strain evidence="1">IBT 15544</strain>
    </source>
</reference>
<reference evidence="1" key="2">
    <citation type="journal article" date="2023" name="IMA Fungus">
        <title>Comparative genomic study of the Penicillium genus elucidates a diverse pangenome and 15 lateral gene transfer events.</title>
        <authorList>
            <person name="Petersen C."/>
            <person name="Sorensen T."/>
            <person name="Nielsen M.R."/>
            <person name="Sondergaard T.E."/>
            <person name="Sorensen J.L."/>
            <person name="Fitzpatrick D.A."/>
            <person name="Frisvad J.C."/>
            <person name="Nielsen K.L."/>
        </authorList>
    </citation>
    <scope>NUCLEOTIDE SEQUENCE</scope>
    <source>
        <strain evidence="1">IBT 15544</strain>
    </source>
</reference>
<evidence type="ECO:0000313" key="1">
    <source>
        <dbReference type="EMBL" id="KAJ5201418.1"/>
    </source>
</evidence>
<dbReference type="Proteomes" id="UP001150904">
    <property type="component" value="Unassembled WGS sequence"/>
</dbReference>
<name>A0A9W9MHK3_9EURO</name>
<dbReference type="OrthoDB" id="4365359at2759"/>
<dbReference type="GeneID" id="83180444"/>
<accession>A0A9W9MHK3</accession>
<evidence type="ECO:0000313" key="2">
    <source>
        <dbReference type="Proteomes" id="UP001150904"/>
    </source>
</evidence>
<proteinExistence type="predicted"/>
<comment type="caution">
    <text evidence="1">The sequence shown here is derived from an EMBL/GenBank/DDBJ whole genome shotgun (WGS) entry which is preliminary data.</text>
</comment>
<dbReference type="RefSeq" id="XP_058307334.1">
    <property type="nucleotide sequence ID" value="XM_058453143.1"/>
</dbReference>
<gene>
    <name evidence="1" type="ORF">N7498_006081</name>
</gene>